<dbReference type="SUPFAM" id="SSF48498">
    <property type="entry name" value="Tetracyclin repressor-like, C-terminal domain"/>
    <property type="match status" value="1"/>
</dbReference>
<dbReference type="PROSITE" id="PS01081">
    <property type="entry name" value="HTH_TETR_1"/>
    <property type="match status" value="1"/>
</dbReference>
<dbReference type="EMBL" id="FTOB01000004">
    <property type="protein sequence ID" value="SIS86397.1"/>
    <property type="molecule type" value="Genomic_DNA"/>
</dbReference>
<dbReference type="PRINTS" id="PR00455">
    <property type="entry name" value="HTHTETR"/>
</dbReference>
<comment type="caution">
    <text evidence="6">The sequence shown here is derived from an EMBL/GenBank/DDBJ whole genome shotgun (WGS) entry which is preliminary data.</text>
</comment>
<dbReference type="InterPro" id="IPR036271">
    <property type="entry name" value="Tet_transcr_reg_TetR-rel_C_sf"/>
</dbReference>
<evidence type="ECO:0000256" key="4">
    <source>
        <dbReference type="PROSITE-ProRule" id="PRU00335"/>
    </source>
</evidence>
<dbReference type="Proteomes" id="UP000185728">
    <property type="component" value="Unassembled WGS sequence"/>
</dbReference>
<evidence type="ECO:0000259" key="5">
    <source>
        <dbReference type="PROSITE" id="PS50977"/>
    </source>
</evidence>
<reference evidence="6 7" key="1">
    <citation type="submission" date="2017-01" db="EMBL/GenBank/DDBJ databases">
        <authorList>
            <person name="Varghese N."/>
            <person name="Submissions S."/>
        </authorList>
    </citation>
    <scope>NUCLEOTIDE SEQUENCE [LARGE SCALE GENOMIC DNA]</scope>
    <source>
        <strain evidence="6 7">DSM 2061</strain>
    </source>
</reference>
<keyword evidence="1" id="KW-0805">Transcription regulation</keyword>
<dbReference type="Gene3D" id="1.10.357.10">
    <property type="entry name" value="Tetracycline Repressor, domain 2"/>
    <property type="match status" value="1"/>
</dbReference>
<dbReference type="InterPro" id="IPR011075">
    <property type="entry name" value="TetR_C"/>
</dbReference>
<proteinExistence type="predicted"/>
<evidence type="ECO:0000313" key="7">
    <source>
        <dbReference type="Proteomes" id="UP000185728"/>
    </source>
</evidence>
<accession>A0ABY1KWG9</accession>
<dbReference type="SUPFAM" id="SSF46689">
    <property type="entry name" value="Homeodomain-like"/>
    <property type="match status" value="1"/>
</dbReference>
<dbReference type="PANTHER" id="PTHR47506:SF6">
    <property type="entry name" value="HTH-TYPE TRANSCRIPTIONAL REPRESSOR NEMR"/>
    <property type="match status" value="1"/>
</dbReference>
<dbReference type="Pfam" id="PF16925">
    <property type="entry name" value="TetR_C_13"/>
    <property type="match status" value="1"/>
</dbReference>
<keyword evidence="3" id="KW-0804">Transcription</keyword>
<dbReference type="InterPro" id="IPR009057">
    <property type="entry name" value="Homeodomain-like_sf"/>
</dbReference>
<sequence>MTKASNTRHTILQKAFDLIYKKGYQTTSIDEIIATTEVTKGAFYYHFKTKDEMGIAIINEIVKPTMQDAFIFPLQNASSPLEEIYRMTESLLFDTPFLKLEYGCPASNLTQEMTPWNEAFAQALNELILEWQTTIEKAIQKEIENGTVRSDINPKQVAYFVMSSYWGIRNFGKAYNDTDCYHAYLKELKQYLDQLK</sequence>
<name>A0ABY1KWG9_9FLAO</name>
<dbReference type="InterPro" id="IPR023772">
    <property type="entry name" value="DNA-bd_HTH_TetR-type_CS"/>
</dbReference>
<dbReference type="PANTHER" id="PTHR47506">
    <property type="entry name" value="TRANSCRIPTIONAL REGULATORY PROTEIN"/>
    <property type="match status" value="1"/>
</dbReference>
<dbReference type="InterPro" id="IPR001647">
    <property type="entry name" value="HTH_TetR"/>
</dbReference>
<evidence type="ECO:0000256" key="3">
    <source>
        <dbReference type="ARBA" id="ARBA00023163"/>
    </source>
</evidence>
<evidence type="ECO:0000313" key="6">
    <source>
        <dbReference type="EMBL" id="SIS86397.1"/>
    </source>
</evidence>
<keyword evidence="2 4" id="KW-0238">DNA-binding</keyword>
<dbReference type="Pfam" id="PF00440">
    <property type="entry name" value="TetR_N"/>
    <property type="match status" value="1"/>
</dbReference>
<evidence type="ECO:0000256" key="2">
    <source>
        <dbReference type="ARBA" id="ARBA00023125"/>
    </source>
</evidence>
<organism evidence="6 7">
    <name type="scientific">Zobellia uliginosa</name>
    <dbReference type="NCBI Taxonomy" id="143224"/>
    <lineage>
        <taxon>Bacteria</taxon>
        <taxon>Pseudomonadati</taxon>
        <taxon>Bacteroidota</taxon>
        <taxon>Flavobacteriia</taxon>
        <taxon>Flavobacteriales</taxon>
        <taxon>Flavobacteriaceae</taxon>
        <taxon>Zobellia</taxon>
    </lineage>
</organism>
<gene>
    <name evidence="6" type="ORF">SAMN05421766_104469</name>
</gene>
<dbReference type="PROSITE" id="PS50977">
    <property type="entry name" value="HTH_TETR_2"/>
    <property type="match status" value="1"/>
</dbReference>
<protein>
    <submittedName>
        <fullName evidence="6">Transcriptional regulator, TetR family</fullName>
    </submittedName>
</protein>
<evidence type="ECO:0000256" key="1">
    <source>
        <dbReference type="ARBA" id="ARBA00023015"/>
    </source>
</evidence>
<feature type="domain" description="HTH tetR-type" evidence="5">
    <location>
        <begin position="5"/>
        <end position="65"/>
    </location>
</feature>
<dbReference type="RefSeq" id="WP_076455973.1">
    <property type="nucleotide sequence ID" value="NZ_FTOB01000004.1"/>
</dbReference>
<keyword evidence="7" id="KW-1185">Reference proteome</keyword>
<feature type="DNA-binding region" description="H-T-H motif" evidence="4">
    <location>
        <begin position="28"/>
        <end position="47"/>
    </location>
</feature>